<reference evidence="2" key="1">
    <citation type="submission" date="2022-11" db="UniProtKB">
        <authorList>
            <consortium name="WormBaseParasite"/>
        </authorList>
    </citation>
    <scope>IDENTIFICATION</scope>
</reference>
<dbReference type="AlphaFoldDB" id="A0A914UPV5"/>
<dbReference type="WBParaSite" id="PSAMB.scaffold11661size3211.g34314.t1">
    <property type="protein sequence ID" value="PSAMB.scaffold11661size3211.g34314.t1"/>
    <property type="gene ID" value="PSAMB.scaffold11661size3211.g34314"/>
</dbReference>
<accession>A0A914UPV5</accession>
<sequence length="87" mass="9432">MLRWFPHSHHPGDRHATADRMFYSRYPNGGFIPTSKKPTLRKALTPIRAVILTIADPAGLLVVDPAAESDGKIDVIAVGAGLEMIAI</sequence>
<organism evidence="1 2">
    <name type="scientific">Plectus sambesii</name>
    <dbReference type="NCBI Taxonomy" id="2011161"/>
    <lineage>
        <taxon>Eukaryota</taxon>
        <taxon>Metazoa</taxon>
        <taxon>Ecdysozoa</taxon>
        <taxon>Nematoda</taxon>
        <taxon>Chromadorea</taxon>
        <taxon>Plectida</taxon>
        <taxon>Plectina</taxon>
        <taxon>Plectoidea</taxon>
        <taxon>Plectidae</taxon>
        <taxon>Plectus</taxon>
    </lineage>
</organism>
<proteinExistence type="predicted"/>
<keyword evidence="1" id="KW-1185">Reference proteome</keyword>
<dbReference type="Proteomes" id="UP000887566">
    <property type="component" value="Unplaced"/>
</dbReference>
<name>A0A914UPV5_9BILA</name>
<evidence type="ECO:0000313" key="2">
    <source>
        <dbReference type="WBParaSite" id="PSAMB.scaffold11661size3211.g34314.t1"/>
    </source>
</evidence>
<evidence type="ECO:0000313" key="1">
    <source>
        <dbReference type="Proteomes" id="UP000887566"/>
    </source>
</evidence>
<protein>
    <submittedName>
        <fullName evidence="2">Uncharacterized protein</fullName>
    </submittedName>
</protein>